<dbReference type="InterPro" id="IPR004036">
    <property type="entry name" value="Endonuclease-III-like_CS2"/>
</dbReference>
<protein>
    <recommendedName>
        <fullName evidence="5 14">Adenine DNA glycosylase</fullName>
        <ecNumber evidence="4 14">3.2.2.31</ecNumber>
    </recommendedName>
</protein>
<reference evidence="17 18" key="1">
    <citation type="journal article" date="2015" name="Stand. Genomic Sci.">
        <title>Genomic Encyclopedia of Bacterial and Archaeal Type Strains, Phase III: the genomes of soil and plant-associated and newly described type strains.</title>
        <authorList>
            <person name="Whitman W.B."/>
            <person name="Woyke T."/>
            <person name="Klenk H.P."/>
            <person name="Zhou Y."/>
            <person name="Lilburn T.G."/>
            <person name="Beck B.J."/>
            <person name="De Vos P."/>
            <person name="Vandamme P."/>
            <person name="Eisen J.A."/>
            <person name="Garrity G."/>
            <person name="Hugenholtz P."/>
            <person name="Kyrpides N.C."/>
        </authorList>
    </citation>
    <scope>NUCLEOTIDE SEQUENCE [LARGE SCALE GENOMIC DNA]</scope>
    <source>
        <strain evidence="17 18">CGMCC 1.2546</strain>
    </source>
</reference>
<dbReference type="InterPro" id="IPR005760">
    <property type="entry name" value="A/G_AdeGlyc_MutY"/>
</dbReference>
<evidence type="ECO:0000256" key="1">
    <source>
        <dbReference type="ARBA" id="ARBA00000843"/>
    </source>
</evidence>
<dbReference type="FunFam" id="1.10.340.30:FF:000002">
    <property type="entry name" value="Adenine DNA glycosylase"/>
    <property type="match status" value="1"/>
</dbReference>
<dbReference type="OrthoDB" id="9802365at2"/>
<dbReference type="NCBIfam" id="TIGR01084">
    <property type="entry name" value="mutY"/>
    <property type="match status" value="1"/>
</dbReference>
<evidence type="ECO:0000256" key="15">
    <source>
        <dbReference type="SAM" id="MobiDB-lite"/>
    </source>
</evidence>
<dbReference type="InterPro" id="IPR029119">
    <property type="entry name" value="MutY_C"/>
</dbReference>
<dbReference type="GO" id="GO:0032357">
    <property type="term" value="F:oxidized purine DNA binding"/>
    <property type="evidence" value="ECO:0007669"/>
    <property type="project" value="TreeGrafter"/>
</dbReference>
<proteinExistence type="inferred from homology"/>
<dbReference type="GO" id="GO:0006284">
    <property type="term" value="P:base-excision repair"/>
    <property type="evidence" value="ECO:0007669"/>
    <property type="project" value="UniProtKB-UniRule"/>
</dbReference>
<evidence type="ECO:0000259" key="16">
    <source>
        <dbReference type="SMART" id="SM00478"/>
    </source>
</evidence>
<name>A0A562MQ50_9HYPH</name>
<comment type="function">
    <text evidence="2">Adenine glycosylase active on G-A mispairs. MutY also corrects error-prone DNA synthesis past GO lesions which are due to the oxidatively damaged form of guanine: 7,8-dihydro-8-oxoguanine (8-oxo-dGTP).</text>
</comment>
<evidence type="ECO:0000256" key="2">
    <source>
        <dbReference type="ARBA" id="ARBA00002933"/>
    </source>
</evidence>
<dbReference type="GO" id="GO:0046872">
    <property type="term" value="F:metal ion binding"/>
    <property type="evidence" value="ECO:0007669"/>
    <property type="project" value="UniProtKB-UniRule"/>
</dbReference>
<gene>
    <name evidence="17" type="ORF">IQ26_06735</name>
</gene>
<keyword evidence="11" id="KW-0411">Iron-sulfur</keyword>
<dbReference type="Pfam" id="PF10576">
    <property type="entry name" value="EndIII_4Fe-2S"/>
    <property type="match status" value="1"/>
</dbReference>
<dbReference type="InterPro" id="IPR044298">
    <property type="entry name" value="MIG/MutY"/>
</dbReference>
<dbReference type="InterPro" id="IPR023170">
    <property type="entry name" value="HhH_base_excis_C"/>
</dbReference>
<evidence type="ECO:0000256" key="12">
    <source>
        <dbReference type="ARBA" id="ARBA00023204"/>
    </source>
</evidence>
<dbReference type="Proteomes" id="UP000317122">
    <property type="component" value="Unassembled WGS sequence"/>
</dbReference>
<dbReference type="SMART" id="SM00525">
    <property type="entry name" value="FES"/>
    <property type="match status" value="1"/>
</dbReference>
<keyword evidence="12" id="KW-0234">DNA repair</keyword>
<dbReference type="GO" id="GO:0051539">
    <property type="term" value="F:4 iron, 4 sulfur cluster binding"/>
    <property type="evidence" value="ECO:0007669"/>
    <property type="project" value="UniProtKB-UniRule"/>
</dbReference>
<evidence type="ECO:0000256" key="7">
    <source>
        <dbReference type="ARBA" id="ARBA00022723"/>
    </source>
</evidence>
<evidence type="ECO:0000313" key="17">
    <source>
        <dbReference type="EMBL" id="TWI22054.1"/>
    </source>
</evidence>
<keyword evidence="13 14" id="KW-0326">Glycosidase</keyword>
<dbReference type="RefSeq" id="WP_145722707.1">
    <property type="nucleotide sequence ID" value="NZ_BSPF01000143.1"/>
</dbReference>
<evidence type="ECO:0000256" key="11">
    <source>
        <dbReference type="ARBA" id="ARBA00023014"/>
    </source>
</evidence>
<dbReference type="SMART" id="SM00478">
    <property type="entry name" value="ENDO3c"/>
    <property type="match status" value="1"/>
</dbReference>
<evidence type="ECO:0000256" key="14">
    <source>
        <dbReference type="RuleBase" id="RU365096"/>
    </source>
</evidence>
<accession>A0A562MQ50</accession>
<feature type="domain" description="HhH-GPD" evidence="16">
    <location>
        <begin position="91"/>
        <end position="239"/>
    </location>
</feature>
<dbReference type="PANTHER" id="PTHR42944">
    <property type="entry name" value="ADENINE DNA GLYCOSYLASE"/>
    <property type="match status" value="1"/>
</dbReference>
<evidence type="ECO:0000256" key="5">
    <source>
        <dbReference type="ARBA" id="ARBA00022023"/>
    </source>
</evidence>
<dbReference type="PROSITE" id="PS01155">
    <property type="entry name" value="ENDONUCLEASE_III_2"/>
    <property type="match status" value="1"/>
</dbReference>
<comment type="caution">
    <text evidence="17">The sequence shown here is derived from an EMBL/GenBank/DDBJ whole genome shotgun (WGS) entry which is preliminary data.</text>
</comment>
<dbReference type="InterPro" id="IPR003265">
    <property type="entry name" value="HhH-GPD_domain"/>
</dbReference>
<dbReference type="AlphaFoldDB" id="A0A562MQ50"/>
<keyword evidence="9" id="KW-0378">Hydrolase</keyword>
<keyword evidence="7" id="KW-0479">Metal-binding</keyword>
<dbReference type="InterPro" id="IPR004035">
    <property type="entry name" value="Endouclease-III_FeS-bd_BS"/>
</dbReference>
<dbReference type="InterPro" id="IPR011257">
    <property type="entry name" value="DNA_glycosylase"/>
</dbReference>
<keyword evidence="18" id="KW-1185">Reference proteome</keyword>
<evidence type="ECO:0000313" key="18">
    <source>
        <dbReference type="Proteomes" id="UP000317122"/>
    </source>
</evidence>
<dbReference type="EC" id="3.2.2.31" evidence="4 14"/>
<dbReference type="SUPFAM" id="SSF48150">
    <property type="entry name" value="DNA-glycosylase"/>
    <property type="match status" value="1"/>
</dbReference>
<dbReference type="GO" id="GO:0000701">
    <property type="term" value="F:purine-specific mismatch base pair DNA N-glycosylase activity"/>
    <property type="evidence" value="ECO:0007669"/>
    <property type="project" value="UniProtKB-EC"/>
</dbReference>
<dbReference type="CDD" id="cd00056">
    <property type="entry name" value="ENDO3c"/>
    <property type="match status" value="1"/>
</dbReference>
<organism evidence="17 18">
    <name type="scientific">Mesorhizobium tianshanense</name>
    <dbReference type="NCBI Taxonomy" id="39844"/>
    <lineage>
        <taxon>Bacteria</taxon>
        <taxon>Pseudomonadati</taxon>
        <taxon>Pseudomonadota</taxon>
        <taxon>Alphaproteobacteria</taxon>
        <taxon>Hyphomicrobiales</taxon>
        <taxon>Phyllobacteriaceae</taxon>
        <taxon>Mesorhizobium</taxon>
    </lineage>
</organism>
<dbReference type="Gene3D" id="1.10.1670.10">
    <property type="entry name" value="Helix-hairpin-Helix base-excision DNA repair enzymes (C-terminal)"/>
    <property type="match status" value="1"/>
</dbReference>
<evidence type="ECO:0000256" key="6">
    <source>
        <dbReference type="ARBA" id="ARBA00022485"/>
    </source>
</evidence>
<feature type="region of interest" description="Disordered" evidence="15">
    <location>
        <begin position="1"/>
        <end position="46"/>
    </location>
</feature>
<dbReference type="SUPFAM" id="SSF55811">
    <property type="entry name" value="Nudix"/>
    <property type="match status" value="1"/>
</dbReference>
<dbReference type="Pfam" id="PF00730">
    <property type="entry name" value="HhH-GPD"/>
    <property type="match status" value="1"/>
</dbReference>
<keyword evidence="8 14" id="KW-0227">DNA damage</keyword>
<dbReference type="EMBL" id="VLKT01000068">
    <property type="protein sequence ID" value="TWI22054.1"/>
    <property type="molecule type" value="Genomic_DNA"/>
</dbReference>
<sequence length="402" mass="43034">MALHDQTRKTASGDSGKAASGDTSKAASGDSGKAASGDSSKAASGDSGEIASRLLAWYDAHHRDLPWRIAPRELARGMRPDPYRVWLSEVMLQQTTVEAVKSYFQAFVQKWPDINALASAQTEDVMKAWAGLGYYSRARNLKACADLVARQGGRFPDTQAGLRALPGIGAYTAAAIAAIAFDEPAAVVDGNVERVVSRLFSIATPLSEAKGDIRAHVERVVPGTRPGDFAQAMMDLGATICTPRRPRCMLCPLREDCSATVSGDPERFPVRLPKGEKPLRRGAAFVALRADGAILLRKRADKGLLGGMTEVPTTGWTARIDGATTDAAAPFPGDWRPAGRIGHVFTHFALELDVFKTMRDGAAPQGHFWSLAHEISGEALPTVMKKVIEAAIPGATKKQRPH</sequence>
<dbReference type="Pfam" id="PF14815">
    <property type="entry name" value="NUDIX_4"/>
    <property type="match status" value="1"/>
</dbReference>
<dbReference type="CDD" id="cd03431">
    <property type="entry name" value="NUDIX_DNA_Glycosylase_C-MutY"/>
    <property type="match status" value="1"/>
</dbReference>
<keyword evidence="6" id="KW-0004">4Fe-4S</keyword>
<comment type="similarity">
    <text evidence="3 14">Belongs to the Nth/MutY family.</text>
</comment>
<dbReference type="GO" id="GO:0035485">
    <property type="term" value="F:adenine/guanine mispair binding"/>
    <property type="evidence" value="ECO:0007669"/>
    <property type="project" value="TreeGrafter"/>
</dbReference>
<dbReference type="GO" id="GO:0034039">
    <property type="term" value="F:8-oxo-7,8-dihydroguanine DNA N-glycosylase activity"/>
    <property type="evidence" value="ECO:0007669"/>
    <property type="project" value="TreeGrafter"/>
</dbReference>
<dbReference type="InterPro" id="IPR015797">
    <property type="entry name" value="NUDIX_hydrolase-like_dom_sf"/>
</dbReference>
<dbReference type="Gene3D" id="3.90.79.10">
    <property type="entry name" value="Nucleoside Triphosphate Pyrophosphohydrolase"/>
    <property type="match status" value="1"/>
</dbReference>
<dbReference type="PROSITE" id="PS00764">
    <property type="entry name" value="ENDONUCLEASE_III_1"/>
    <property type="match status" value="1"/>
</dbReference>
<comment type="catalytic activity">
    <reaction evidence="1 14">
        <text>Hydrolyzes free adenine bases from 7,8-dihydro-8-oxoguanine:adenine mismatched double-stranded DNA, leaving an apurinic site.</text>
        <dbReference type="EC" id="3.2.2.31"/>
    </reaction>
</comment>
<keyword evidence="10 14" id="KW-0408">Iron</keyword>
<evidence type="ECO:0000256" key="9">
    <source>
        <dbReference type="ARBA" id="ARBA00022801"/>
    </source>
</evidence>
<dbReference type="InterPro" id="IPR003651">
    <property type="entry name" value="Endonuclease3_FeS-loop_motif"/>
</dbReference>
<evidence type="ECO:0000256" key="8">
    <source>
        <dbReference type="ARBA" id="ARBA00022763"/>
    </source>
</evidence>
<feature type="compositionally biased region" description="Low complexity" evidence="15">
    <location>
        <begin position="24"/>
        <end position="46"/>
    </location>
</feature>
<evidence type="ECO:0000256" key="4">
    <source>
        <dbReference type="ARBA" id="ARBA00012045"/>
    </source>
</evidence>
<evidence type="ECO:0000256" key="3">
    <source>
        <dbReference type="ARBA" id="ARBA00008343"/>
    </source>
</evidence>
<dbReference type="PANTHER" id="PTHR42944:SF1">
    <property type="entry name" value="ADENINE DNA GLYCOSYLASE"/>
    <property type="match status" value="1"/>
</dbReference>
<comment type="cofactor">
    <cofactor evidence="14">
        <name>[4Fe-4S] cluster</name>
        <dbReference type="ChEBI" id="CHEBI:49883"/>
    </cofactor>
    <text evidence="14">Binds 1 [4Fe-4S] cluster.</text>
</comment>
<evidence type="ECO:0000256" key="10">
    <source>
        <dbReference type="ARBA" id="ARBA00023004"/>
    </source>
</evidence>
<dbReference type="Gene3D" id="1.10.340.30">
    <property type="entry name" value="Hypothetical protein, domain 2"/>
    <property type="match status" value="1"/>
</dbReference>
<dbReference type="GO" id="GO:0006298">
    <property type="term" value="P:mismatch repair"/>
    <property type="evidence" value="ECO:0007669"/>
    <property type="project" value="TreeGrafter"/>
</dbReference>
<evidence type="ECO:0000256" key="13">
    <source>
        <dbReference type="ARBA" id="ARBA00023295"/>
    </source>
</evidence>